<organism evidence="2 3">
    <name type="scientific">Catellatospora methionotrophica</name>
    <dbReference type="NCBI Taxonomy" id="121620"/>
    <lineage>
        <taxon>Bacteria</taxon>
        <taxon>Bacillati</taxon>
        <taxon>Actinomycetota</taxon>
        <taxon>Actinomycetes</taxon>
        <taxon>Micromonosporales</taxon>
        <taxon>Micromonosporaceae</taxon>
        <taxon>Catellatospora</taxon>
    </lineage>
</organism>
<keyword evidence="1" id="KW-0812">Transmembrane</keyword>
<dbReference type="Proteomes" id="UP000660339">
    <property type="component" value="Unassembled WGS sequence"/>
</dbReference>
<comment type="caution">
    <text evidence="2">The sequence shown here is derived from an EMBL/GenBank/DDBJ whole genome shotgun (WGS) entry which is preliminary data.</text>
</comment>
<protein>
    <submittedName>
        <fullName evidence="2">Uncharacterized protein</fullName>
    </submittedName>
</protein>
<gene>
    <name evidence="2" type="ORF">Cme02nite_01210</name>
</gene>
<evidence type="ECO:0000313" key="3">
    <source>
        <dbReference type="Proteomes" id="UP000660339"/>
    </source>
</evidence>
<keyword evidence="1" id="KW-0472">Membrane</keyword>
<evidence type="ECO:0000256" key="1">
    <source>
        <dbReference type="SAM" id="Phobius"/>
    </source>
</evidence>
<sequence length="367" mass="41083">MSGQPRFVKGEETPMNLPRTRKLDDYTKLLVALFATPAPFEIAIGVVKREQYDYRRLAIILGTLIVLAAVLGVLRRRSWWYPQIIVGYYVLLVGTALAGLGLTAVIWDDEIRAMTGWSGTVEIIVTALAPSLGVLLVAAGAYLVRERRNRARAELDSPLPDRTSMAKMTPLNLRTSAVWTSEDTTRQRGRNTLIAISQRFLDINDLHYVAWFTPQADCDFYVDLFDDDALDLMATGDSGDRRTNYMRHARHVRHLIGKLSDRLDDLDTGPLVRVVLDVEKGAIFYYSLPGLGFLVGVTLDQQKVDPTDWKMSDLSNAFLRAHGKQEDDDFYRLCPHCGRSNRGHPVGPTGPVDTLNVVVPMPRRDAG</sequence>
<feature type="transmembrane region" description="Helical" evidence="1">
    <location>
        <begin position="29"/>
        <end position="48"/>
    </location>
</feature>
<reference evidence="2" key="1">
    <citation type="submission" date="2021-01" db="EMBL/GenBank/DDBJ databases">
        <title>Whole genome shotgun sequence of Catellatospora methionotrophica NBRC 14553.</title>
        <authorList>
            <person name="Komaki H."/>
            <person name="Tamura T."/>
        </authorList>
    </citation>
    <scope>NUCLEOTIDE SEQUENCE</scope>
    <source>
        <strain evidence="2">NBRC 14553</strain>
    </source>
</reference>
<keyword evidence="3" id="KW-1185">Reference proteome</keyword>
<accession>A0A8J3L5B7</accession>
<feature type="transmembrane region" description="Helical" evidence="1">
    <location>
        <begin position="123"/>
        <end position="144"/>
    </location>
</feature>
<dbReference type="EMBL" id="BONJ01000001">
    <property type="protein sequence ID" value="GIG11789.1"/>
    <property type="molecule type" value="Genomic_DNA"/>
</dbReference>
<feature type="transmembrane region" description="Helical" evidence="1">
    <location>
        <begin position="86"/>
        <end position="107"/>
    </location>
</feature>
<keyword evidence="1" id="KW-1133">Transmembrane helix</keyword>
<dbReference type="AlphaFoldDB" id="A0A8J3L5B7"/>
<evidence type="ECO:0000313" key="2">
    <source>
        <dbReference type="EMBL" id="GIG11789.1"/>
    </source>
</evidence>
<name>A0A8J3L5B7_9ACTN</name>
<proteinExistence type="predicted"/>
<feature type="transmembrane region" description="Helical" evidence="1">
    <location>
        <begin position="54"/>
        <end position="74"/>
    </location>
</feature>